<protein>
    <submittedName>
        <fullName evidence="1">Uncharacterized protein</fullName>
    </submittedName>
</protein>
<accession>A0A0E0BS17</accession>
<dbReference type="Proteomes" id="UP000026961">
    <property type="component" value="Chromosome 12"/>
</dbReference>
<proteinExistence type="predicted"/>
<reference evidence="1" key="1">
    <citation type="submission" date="2015-04" db="UniProtKB">
        <authorList>
            <consortium name="EnsemblPlants"/>
        </authorList>
    </citation>
    <scope>IDENTIFICATION</scope>
</reference>
<organism evidence="1">
    <name type="scientific">Oryza glumipatula</name>
    <dbReference type="NCBI Taxonomy" id="40148"/>
    <lineage>
        <taxon>Eukaryota</taxon>
        <taxon>Viridiplantae</taxon>
        <taxon>Streptophyta</taxon>
        <taxon>Embryophyta</taxon>
        <taxon>Tracheophyta</taxon>
        <taxon>Spermatophyta</taxon>
        <taxon>Magnoliopsida</taxon>
        <taxon>Liliopsida</taxon>
        <taxon>Poales</taxon>
        <taxon>Poaceae</taxon>
        <taxon>BOP clade</taxon>
        <taxon>Oryzoideae</taxon>
        <taxon>Oryzeae</taxon>
        <taxon>Oryzinae</taxon>
        <taxon>Oryza</taxon>
    </lineage>
</organism>
<sequence>MEKGRDHLALKSIAAGELHNFYRGLLQRADPPAASLPWLTTSAIGPYFGKKMDLELIYGKKWQCSKEAALDSSTVSTTYPLDLRLMKEDTHNIWLAPVVGYVFEVIRWEYNLIYSVMVQ</sequence>
<dbReference type="Gramene" id="OGLUM12G11580.1">
    <property type="protein sequence ID" value="OGLUM12G11580.1"/>
    <property type="gene ID" value="OGLUM12G11580"/>
</dbReference>
<keyword evidence="2" id="KW-1185">Reference proteome</keyword>
<dbReference type="AlphaFoldDB" id="A0A0E0BS17"/>
<dbReference type="HOGENOM" id="CLU_167133_0_0_1"/>
<reference evidence="1" key="2">
    <citation type="submission" date="2018-05" db="EMBL/GenBank/DDBJ databases">
        <title>OgluRS3 (Oryza glumaepatula Reference Sequence Version 3).</title>
        <authorList>
            <person name="Zhang J."/>
            <person name="Kudrna D."/>
            <person name="Lee S."/>
            <person name="Talag J."/>
            <person name="Welchert J."/>
            <person name="Wing R.A."/>
        </authorList>
    </citation>
    <scope>NUCLEOTIDE SEQUENCE [LARGE SCALE GENOMIC DNA]</scope>
</reference>
<evidence type="ECO:0000313" key="2">
    <source>
        <dbReference type="Proteomes" id="UP000026961"/>
    </source>
</evidence>
<name>A0A0E0BS17_9ORYZ</name>
<evidence type="ECO:0000313" key="1">
    <source>
        <dbReference type="EnsemblPlants" id="OGLUM12G11580.1"/>
    </source>
</evidence>
<dbReference type="EnsemblPlants" id="OGLUM12G11580.1">
    <property type="protein sequence ID" value="OGLUM12G11580.1"/>
    <property type="gene ID" value="OGLUM12G11580"/>
</dbReference>